<protein>
    <recommendedName>
        <fullName evidence="1">Cyanovirin-N domain-containing protein</fullName>
    </recommendedName>
</protein>
<dbReference type="Gene3D" id="2.30.60.10">
    <property type="entry name" value="Cyanovirin-N"/>
    <property type="match status" value="1"/>
</dbReference>
<evidence type="ECO:0000313" key="3">
    <source>
        <dbReference type="Proteomes" id="UP000179179"/>
    </source>
</evidence>
<feature type="domain" description="Cyanovirin-N" evidence="1">
    <location>
        <begin position="2"/>
        <end position="60"/>
    </location>
</feature>
<dbReference type="AlphaFoldDB" id="A0A1F8A219"/>
<gene>
    <name evidence="2" type="ORF">ABOM_005609</name>
</gene>
<comment type="caution">
    <text evidence="2">The sequence shown here is derived from an EMBL/GenBank/DDBJ whole genome shotgun (WGS) entry which is preliminary data.</text>
</comment>
<dbReference type="InterPro" id="IPR011058">
    <property type="entry name" value="Cyanovirin-N"/>
</dbReference>
<dbReference type="Pfam" id="PF08881">
    <property type="entry name" value="CVNH"/>
    <property type="match status" value="1"/>
</dbReference>
<sequence>MSNGPFTTESNTFTASARGIGLKFSDSVPWLTGDLETVAKDYSQCQAINVGEHIRNEKGKPVWVVG</sequence>
<dbReference type="SUPFAM" id="SSF51322">
    <property type="entry name" value="Cyanovirin-N"/>
    <property type="match status" value="1"/>
</dbReference>
<organism evidence="2 3">
    <name type="scientific">Aspergillus bombycis</name>
    <dbReference type="NCBI Taxonomy" id="109264"/>
    <lineage>
        <taxon>Eukaryota</taxon>
        <taxon>Fungi</taxon>
        <taxon>Dikarya</taxon>
        <taxon>Ascomycota</taxon>
        <taxon>Pezizomycotina</taxon>
        <taxon>Eurotiomycetes</taxon>
        <taxon>Eurotiomycetidae</taxon>
        <taxon>Eurotiales</taxon>
        <taxon>Aspergillaceae</taxon>
        <taxon>Aspergillus</taxon>
    </lineage>
</organism>
<keyword evidence="3" id="KW-1185">Reference proteome</keyword>
<reference evidence="2 3" key="1">
    <citation type="journal article" date="2016" name="Genome Biol. Evol.">
        <title>Draft genome sequence of an aflatoxigenic Aspergillus species, A. bombycis.</title>
        <authorList>
            <person name="Moore G.G."/>
            <person name="Mack B.M."/>
            <person name="Beltz S.B."/>
            <person name="Gilbert M.K."/>
        </authorList>
    </citation>
    <scope>NUCLEOTIDE SEQUENCE [LARGE SCALE GENOMIC DNA]</scope>
    <source>
        <strain evidence="3">NRRL 26010</strain>
    </source>
</reference>
<name>A0A1F8A219_9EURO</name>
<evidence type="ECO:0000313" key="2">
    <source>
        <dbReference type="EMBL" id="OGM45385.1"/>
    </source>
</evidence>
<dbReference type="Proteomes" id="UP000179179">
    <property type="component" value="Unassembled WGS sequence"/>
</dbReference>
<evidence type="ECO:0000259" key="1">
    <source>
        <dbReference type="Pfam" id="PF08881"/>
    </source>
</evidence>
<dbReference type="InterPro" id="IPR036673">
    <property type="entry name" value="Cyanovirin-N_sf"/>
</dbReference>
<dbReference type="RefSeq" id="XP_022389102.1">
    <property type="nucleotide sequence ID" value="XM_022532738.1"/>
</dbReference>
<proteinExistence type="predicted"/>
<accession>A0A1F8A219</accession>
<dbReference type="GeneID" id="34448999"/>
<dbReference type="EMBL" id="LYCR01000043">
    <property type="protein sequence ID" value="OGM45385.1"/>
    <property type="molecule type" value="Genomic_DNA"/>
</dbReference>